<gene>
    <name evidence="1" type="ORF">METZ01_LOCUS210585</name>
</gene>
<dbReference type="EMBL" id="UINC01047888">
    <property type="protein sequence ID" value="SVB57731.1"/>
    <property type="molecule type" value="Genomic_DNA"/>
</dbReference>
<dbReference type="AlphaFoldDB" id="A0A382F6J3"/>
<feature type="non-terminal residue" evidence="1">
    <location>
        <position position="1"/>
    </location>
</feature>
<organism evidence="1">
    <name type="scientific">marine metagenome</name>
    <dbReference type="NCBI Taxonomy" id="408172"/>
    <lineage>
        <taxon>unclassified sequences</taxon>
        <taxon>metagenomes</taxon>
        <taxon>ecological metagenomes</taxon>
    </lineage>
</organism>
<reference evidence="1" key="1">
    <citation type="submission" date="2018-05" db="EMBL/GenBank/DDBJ databases">
        <authorList>
            <person name="Lanie J.A."/>
            <person name="Ng W.-L."/>
            <person name="Kazmierczak K.M."/>
            <person name="Andrzejewski T.M."/>
            <person name="Davidsen T.M."/>
            <person name="Wayne K.J."/>
            <person name="Tettelin H."/>
            <person name="Glass J.I."/>
            <person name="Rusch D."/>
            <person name="Podicherti R."/>
            <person name="Tsui H.-C.T."/>
            <person name="Winkler M.E."/>
        </authorList>
    </citation>
    <scope>NUCLEOTIDE SEQUENCE</scope>
</reference>
<sequence>QGTSLNGKLPVGSTEIIVRVDDIELSGKGFVDVLVTSTIDTDGEQIRLPEISNGVFQEIVQLNFHAFRIIEDEEAYNAEVNVEFLALKAASDNDNDDEDYDNVLNARANDLVYRGYHEKALNRAGMPTYSEAETSTNGMLDFISGDLIEAVYRDNEGNTHTNSTRDITISGWVYGTWVSDSTYIVTGDVYVDQDDTLTIEPNVIVKFNGYYGLYVYGSLFANGAAGDSIIFEPYDMTSPSDGMWNGIKLVESYSWIPSKIELSYFRTSYGGNFNYWPYGAVTVYSKASSSGGIDSITVSHGEIHNSSYLGAVVQNNHGHEDYGQVYVSMGNLWVHDNAGAGIEISDNYWTDIALDSLNVHNNANQGLYFGHNYNHTKMTVDSARIAYNDWYGLQYYRLNDGATLDVENADIHDNDYSEVYVGYFDVGSGSAISVTNSKLYDDDGNHVVYVGYCCYPEMAGFNLDFRQNDWGATVTAEMNTGTNPQNISAIYDYYDYTNYLPFVNYADYVGATGNTGYSGDVEFQDANGNSINDIPLG</sequence>
<evidence type="ECO:0008006" key="2">
    <source>
        <dbReference type="Google" id="ProtNLM"/>
    </source>
</evidence>
<name>A0A382F6J3_9ZZZZ</name>
<proteinExistence type="predicted"/>
<protein>
    <recommendedName>
        <fullName evidence="2">Right handed beta helix domain-containing protein</fullName>
    </recommendedName>
</protein>
<evidence type="ECO:0000313" key="1">
    <source>
        <dbReference type="EMBL" id="SVB57731.1"/>
    </source>
</evidence>
<accession>A0A382F6J3</accession>
<feature type="non-terminal residue" evidence="1">
    <location>
        <position position="537"/>
    </location>
</feature>